<gene>
    <name evidence="1" type="ORF">SDC9_64321</name>
</gene>
<evidence type="ECO:0008006" key="2">
    <source>
        <dbReference type="Google" id="ProtNLM"/>
    </source>
</evidence>
<comment type="caution">
    <text evidence="1">The sequence shown here is derived from an EMBL/GenBank/DDBJ whole genome shotgun (WGS) entry which is preliminary data.</text>
</comment>
<organism evidence="1">
    <name type="scientific">bioreactor metagenome</name>
    <dbReference type="NCBI Taxonomy" id="1076179"/>
    <lineage>
        <taxon>unclassified sequences</taxon>
        <taxon>metagenomes</taxon>
        <taxon>ecological metagenomes</taxon>
    </lineage>
</organism>
<proteinExistence type="predicted"/>
<sequence length="101" mass="11782">MGWFVVCGAVPQLPDGLDAEQEKQWRLSLLGTEEWRAFEWFRLGYTARWTAETMMLSRGAARRLFSGVFCKLNAADEAEVCRLYRETALKPQDFLEEERNM</sequence>
<dbReference type="EMBL" id="VSSQ01002884">
    <property type="protein sequence ID" value="MPM17921.1"/>
    <property type="molecule type" value="Genomic_DNA"/>
</dbReference>
<accession>A0A644XQ73</accession>
<dbReference type="GO" id="GO:0006355">
    <property type="term" value="P:regulation of DNA-templated transcription"/>
    <property type="evidence" value="ECO:0007669"/>
    <property type="project" value="InterPro"/>
</dbReference>
<dbReference type="InterPro" id="IPR016032">
    <property type="entry name" value="Sig_transdc_resp-reg_C-effctor"/>
</dbReference>
<reference evidence="1" key="1">
    <citation type="submission" date="2019-08" db="EMBL/GenBank/DDBJ databases">
        <authorList>
            <person name="Kucharzyk K."/>
            <person name="Murdoch R.W."/>
            <person name="Higgins S."/>
            <person name="Loffler F."/>
        </authorList>
    </citation>
    <scope>NUCLEOTIDE SEQUENCE</scope>
</reference>
<dbReference type="GO" id="GO:0003677">
    <property type="term" value="F:DNA binding"/>
    <property type="evidence" value="ECO:0007669"/>
    <property type="project" value="InterPro"/>
</dbReference>
<name>A0A644XQ73_9ZZZZ</name>
<evidence type="ECO:0000313" key="1">
    <source>
        <dbReference type="EMBL" id="MPM17921.1"/>
    </source>
</evidence>
<protein>
    <recommendedName>
        <fullName evidence="2">HTH luxR-type domain-containing protein</fullName>
    </recommendedName>
</protein>
<dbReference type="SUPFAM" id="SSF46894">
    <property type="entry name" value="C-terminal effector domain of the bipartite response regulators"/>
    <property type="match status" value="1"/>
</dbReference>
<dbReference type="AlphaFoldDB" id="A0A644XQ73"/>